<reference evidence="1 2" key="2">
    <citation type="journal article" date="2022" name="Mol. Ecol. Resour.">
        <title>The genomes of chicory, endive, great burdock and yacon provide insights into Asteraceae paleo-polyploidization history and plant inulin production.</title>
        <authorList>
            <person name="Fan W."/>
            <person name="Wang S."/>
            <person name="Wang H."/>
            <person name="Wang A."/>
            <person name="Jiang F."/>
            <person name="Liu H."/>
            <person name="Zhao H."/>
            <person name="Xu D."/>
            <person name="Zhang Y."/>
        </authorList>
    </citation>
    <scope>NUCLEOTIDE SEQUENCE [LARGE SCALE GENOMIC DNA]</scope>
    <source>
        <strain evidence="2">cv. Niubang</strain>
    </source>
</reference>
<dbReference type="EMBL" id="CM042050">
    <property type="protein sequence ID" value="KAI3733685.1"/>
    <property type="molecule type" value="Genomic_DNA"/>
</dbReference>
<comment type="caution">
    <text evidence="1">The sequence shown here is derived from an EMBL/GenBank/DDBJ whole genome shotgun (WGS) entry which is preliminary data.</text>
</comment>
<protein>
    <submittedName>
        <fullName evidence="1">Uncharacterized protein</fullName>
    </submittedName>
</protein>
<sequence>METTPLHSLSITGVLSESNRIIKANYIHFITLSLFFLPLTFSLITTPTFRLAGQLFTADHLHNFPPNFLHKPPISHLLYILTLYIFTLCAIATITYTTYHGFSGKPIKFSTAIKSLAFSFLPLVSTTILLHLLLFCISLTFLLFVGSIVTLLQNIGFVIDYNLIHFIWFSDFVVAVLIVIIIYFHVNWCLACVIAVTESNWGLEPLMRSSYLVKGLRSVSLSLLLYFVFYGGILVFVCTDVALATGLRRSLLVFPVMFGSVFLMVVLLVSIVGNIVLYMYCKGLHGELGIEIAEKLVYFNLHSDDEKVSHVVTVAAD</sequence>
<organism evidence="1 2">
    <name type="scientific">Arctium lappa</name>
    <name type="common">Greater burdock</name>
    <name type="synonym">Lappa major</name>
    <dbReference type="NCBI Taxonomy" id="4217"/>
    <lineage>
        <taxon>Eukaryota</taxon>
        <taxon>Viridiplantae</taxon>
        <taxon>Streptophyta</taxon>
        <taxon>Embryophyta</taxon>
        <taxon>Tracheophyta</taxon>
        <taxon>Spermatophyta</taxon>
        <taxon>Magnoliopsida</taxon>
        <taxon>eudicotyledons</taxon>
        <taxon>Gunneridae</taxon>
        <taxon>Pentapetalae</taxon>
        <taxon>asterids</taxon>
        <taxon>campanulids</taxon>
        <taxon>Asterales</taxon>
        <taxon>Asteraceae</taxon>
        <taxon>Carduoideae</taxon>
        <taxon>Cardueae</taxon>
        <taxon>Arctiinae</taxon>
        <taxon>Arctium</taxon>
    </lineage>
</organism>
<evidence type="ECO:0000313" key="2">
    <source>
        <dbReference type="Proteomes" id="UP001055879"/>
    </source>
</evidence>
<gene>
    <name evidence="1" type="ORF">L6452_13135</name>
</gene>
<proteinExistence type="predicted"/>
<evidence type="ECO:0000313" key="1">
    <source>
        <dbReference type="EMBL" id="KAI3733685.1"/>
    </source>
</evidence>
<accession>A0ACB9CHN3</accession>
<dbReference type="Proteomes" id="UP001055879">
    <property type="component" value="Linkage Group LG04"/>
</dbReference>
<reference evidence="2" key="1">
    <citation type="journal article" date="2022" name="Mol. Ecol. Resour.">
        <title>The genomes of chicory, endive, great burdock and yacon provide insights into Asteraceae palaeo-polyploidization history and plant inulin production.</title>
        <authorList>
            <person name="Fan W."/>
            <person name="Wang S."/>
            <person name="Wang H."/>
            <person name="Wang A."/>
            <person name="Jiang F."/>
            <person name="Liu H."/>
            <person name="Zhao H."/>
            <person name="Xu D."/>
            <person name="Zhang Y."/>
        </authorList>
    </citation>
    <scope>NUCLEOTIDE SEQUENCE [LARGE SCALE GENOMIC DNA]</scope>
    <source>
        <strain evidence="2">cv. Niubang</strain>
    </source>
</reference>
<name>A0ACB9CHN3_ARCLA</name>
<keyword evidence="2" id="KW-1185">Reference proteome</keyword>